<dbReference type="OrthoDB" id="9812890at2"/>
<dbReference type="PIRSF" id="PIRSF003113">
    <property type="entry name" value="BolA"/>
    <property type="match status" value="1"/>
</dbReference>
<dbReference type="Gene3D" id="3.10.20.90">
    <property type="entry name" value="Phosphatidylinositol 3-kinase Catalytic Subunit, Chain A, domain 1"/>
    <property type="match status" value="1"/>
</dbReference>
<reference evidence="3" key="1">
    <citation type="journal article" date="2016" name="Int. J. Mol. Sci.">
        <title>Comparative genomics of the extreme acidophile Acidithiobacillus thiooxidans reveals intraspecific divergence and niche adaptation.</title>
        <authorList>
            <person name="Zhang X."/>
            <person name="Feng X."/>
            <person name="Tao J."/>
            <person name="Ma L."/>
            <person name="Xiao Y."/>
            <person name="Liang Y."/>
            <person name="Liu X."/>
            <person name="Yin H."/>
        </authorList>
    </citation>
    <scope>NUCLEOTIDE SEQUENCE [LARGE SCALE GENOMIC DNA]</scope>
    <source>
        <strain evidence="3">DXS-W</strain>
    </source>
</reference>
<dbReference type="EMBL" id="LWRY01000308">
    <property type="protein sequence ID" value="OCX67588.1"/>
    <property type="molecule type" value="Genomic_DNA"/>
</dbReference>
<proteinExistence type="inferred from homology"/>
<evidence type="ECO:0000313" key="3">
    <source>
        <dbReference type="EMBL" id="OCX67588.1"/>
    </source>
</evidence>
<evidence type="ECO:0000256" key="2">
    <source>
        <dbReference type="RuleBase" id="RU003860"/>
    </source>
</evidence>
<keyword evidence="4" id="KW-1185">Reference proteome</keyword>
<gene>
    <name evidence="3" type="ORF">A6M23_20425</name>
</gene>
<comment type="caution">
    <text evidence="3">The sequence shown here is derived from an EMBL/GenBank/DDBJ whole genome shotgun (WGS) entry which is preliminary data.</text>
</comment>
<comment type="similarity">
    <text evidence="1 2">Belongs to the BolA/IbaG family.</text>
</comment>
<protein>
    <submittedName>
        <fullName evidence="3">BolA family transcriptional regulator</fullName>
    </submittedName>
</protein>
<dbReference type="InterPro" id="IPR002634">
    <property type="entry name" value="BolA"/>
</dbReference>
<dbReference type="InterPro" id="IPR050961">
    <property type="entry name" value="BolA/IbaG_stress_morph_reg"/>
</dbReference>
<dbReference type="Proteomes" id="UP000095008">
    <property type="component" value="Unassembled WGS sequence"/>
</dbReference>
<name>A0A1C2HUZ7_ACITH</name>
<evidence type="ECO:0000256" key="1">
    <source>
        <dbReference type="ARBA" id="ARBA00005578"/>
    </source>
</evidence>
<dbReference type="GO" id="GO:0006351">
    <property type="term" value="P:DNA-templated transcription"/>
    <property type="evidence" value="ECO:0007669"/>
    <property type="project" value="TreeGrafter"/>
</dbReference>
<organism evidence="3 4">
    <name type="scientific">Acidithiobacillus thiooxidans</name>
    <name type="common">Thiobacillus thiooxidans</name>
    <dbReference type="NCBI Taxonomy" id="930"/>
    <lineage>
        <taxon>Bacteria</taxon>
        <taxon>Pseudomonadati</taxon>
        <taxon>Pseudomonadota</taxon>
        <taxon>Acidithiobacillia</taxon>
        <taxon>Acidithiobacillales</taxon>
        <taxon>Acidithiobacillaceae</taxon>
        <taxon>Acidithiobacillus</taxon>
    </lineage>
</organism>
<sequence>MNKQVLEQLIEDALHPEFLEIKDRSEAHSSHEQFDGGGHYELRIVCHQFEGMTPLARHRLVNAATESVREKIHALAVKAYTPEEFAALNKPRTRRPTISLNTQ</sequence>
<dbReference type="GO" id="GO:0005829">
    <property type="term" value="C:cytosol"/>
    <property type="evidence" value="ECO:0007669"/>
    <property type="project" value="TreeGrafter"/>
</dbReference>
<dbReference type="AlphaFoldDB" id="A0A1C2HUZ7"/>
<dbReference type="SUPFAM" id="SSF82657">
    <property type="entry name" value="BolA-like"/>
    <property type="match status" value="1"/>
</dbReference>
<dbReference type="PANTHER" id="PTHR46229:SF2">
    <property type="entry name" value="BOLA-LIKE PROTEIN 1"/>
    <property type="match status" value="1"/>
</dbReference>
<dbReference type="RefSeq" id="WP_065974521.1">
    <property type="nucleotide sequence ID" value="NZ_LWRY01000308.1"/>
</dbReference>
<dbReference type="PANTHER" id="PTHR46229">
    <property type="entry name" value="BOLA TRANSCRIPTION REGULATOR"/>
    <property type="match status" value="1"/>
</dbReference>
<evidence type="ECO:0000313" key="4">
    <source>
        <dbReference type="Proteomes" id="UP000095008"/>
    </source>
</evidence>
<dbReference type="Pfam" id="PF01722">
    <property type="entry name" value="BolA"/>
    <property type="match status" value="1"/>
</dbReference>
<dbReference type="InterPro" id="IPR036065">
    <property type="entry name" value="BolA-like_sf"/>
</dbReference>
<accession>A0A1C2HUZ7</accession>